<name>A0A077ATP8_9PROT</name>
<dbReference type="RefSeq" id="WP_038465080.1">
    <property type="nucleotide sequence ID" value="NZ_CP008941.1"/>
</dbReference>
<dbReference type="eggNOG" id="COG4886">
    <property type="taxonomic scope" value="Bacteria"/>
</dbReference>
<dbReference type="PANTHER" id="PTHR46433">
    <property type="entry name" value="ANK_REP_REGION DOMAIN-CONTAINING PROTEIN-RELATED"/>
    <property type="match status" value="1"/>
</dbReference>
<dbReference type="STRING" id="91604.ID47_07130"/>
<dbReference type="EMBL" id="CP008941">
    <property type="protein sequence ID" value="AIK96557.1"/>
    <property type="molecule type" value="Genomic_DNA"/>
</dbReference>
<sequence length="1715" mass="196709">MPKRRQERYSRHCKVFLFLGTFLSSDAFSLASANEKDIGDEAPPFQMVLEATDEVPIMTILSFLNNKDLTAFSQTSRISHLNRHRYLYFLADKGGPDAQYYMGLQALKAWHKDNKEEDRQAALNWLTYAAEQGHERAAHLIIVEEIRQASAGDDSQELAAIEQAFDEFTGGREIGLPATAGSQAARQPLGEEIIRLTNAQVDVRRQVLYELELLLPPDLLDRQSSYPTILKDAWKYLAKLENPEDFIAKRSLKKELQNSKKQLQKNAVIISEDHPSFELLMRALEALRGYQRELEKLLLPDLPTYSFIQFLKKGCDSLENYYKDYLQDIIFAAKNFVQGTNDIQAKYGDELNELLAHKVAMLSESFSYPFYRISRHMALYLLCMTETGERKERPAGQNHHVSCISSSEGSIPKMVTDPRFWTQANSLYFKNQGQPSLSPEREMMLYQLYDLLDIPIPKTAVVVIDNLQLASGKKGDSAYFTNGCNTAPFFLQASWGIHGDGGEAVFKHPDNHIYQLNKEAYAKQVMGVLLSCPSDGKCGNFILAFHEENPQPSYTLISIDNDEVFAKSVEKVREGRERVHLKSVLLALPQMSKSLPESIRQYFLNLNPELLTLEWLSRLQHHNSLYESLKKYLAYLRKGEDGFNPDLSLSITLPYNQLTLLQHRLKLIQTQLQDNQNSNLFDVFTTLYPSVAYYYQEKKEALNDPYKVIAATYHQVVVDKTREYEDATGDQADCDLLIGPSLGEGSSQEFCLNDLQPSLLPLKLMRKIEIDHQTFAELVIKCTLAQPSLTVERICERLRILSRMQAVTLKSRFPIVELYRLAVQKLPHDEQNKEYLHQVFLHLINHNPHLNLAWAFLIEKMFTETWSHTHSSPQSLQEIKGAFFGKKVLSISIQGHLFNDKGNFIRRNKTGRKDVSWYPEENPNIYFKIYPEIPAYEYGATGFMRDLGIKGIPHSEVALFYDPLTQQPYPVLLSEAIPGQLVSDIWHKADAFDRLDPHHTGLSILVAMLIQVEDGNEHNYILTDEGTRLIPIDNDHAFIPATLWEKGWMGKTYEKLQMKTLLFSLPCMKTPIPDSVRQAFLKHNVGQFLQKWLTELVIVNDKYQNLVNEQVLPTLYQDPKKGTILRFPLTAEAIKQLYYRFWGIQQRLWLGQPVTYLELLKMFEPYVAKQYEAAFNNPAHQTLKDRFQSVTQGLYKEIGGQRQTASNSRSMMQVINIPHQDLIGEASKVKTGPTFALEVLNRCIMEHLALQKQNKDMLTGTEVISSPINDRALSREERIEIQKRFFTPIESMAIQYNSFLTDSFFWKLSISTMRYLDLRDALTLTSKALEAFSLKMGQLEYLNVSGWIRLKEVPLFTWPCLQRLVINNCTLLKAISLNAPKLSFLEANQNPQLQELTVQPFKLTKLSLKDCPSLSQATKEELYMQGIYIEALSGADDPQYSELITSFKNTGIVSYEKFKDLPLKCINIAIAKYPNIRFDIESLNYYAQIIYPLLPPFSINKRNDNQFVRGHTERTADLKHLKSWMLNYHAQMTGGGDYYCGPMAGDDLAAGFKYMWKLGDTELSRDNKTSLLFSIMFCGPVNSGKNIGITNFTYLPRFAGPIARGLTTNNLLFDYKSAKILGSILVKYYYNLRTLELLDIMVTKKGAATFRQFIPYMDKIKRFVVYVEVKFSGPLTDLVKDTSYDYLIPEVLIEKEYFENLQPWKASSSTMFVKI</sequence>
<keyword evidence="2" id="KW-1185">Reference proteome</keyword>
<evidence type="ECO:0000313" key="1">
    <source>
        <dbReference type="EMBL" id="AIK96557.1"/>
    </source>
</evidence>
<reference evidence="1 2" key="1">
    <citation type="submission" date="2014-07" db="EMBL/GenBank/DDBJ databases">
        <title>Comparative genomic insights into amoeba endosymbionts belonging to the families of Holosporaceae and Candidatus Midichloriaceae within Rickettsiales.</title>
        <authorList>
            <person name="Wang Z."/>
            <person name="Wu M."/>
        </authorList>
    </citation>
    <scope>NUCLEOTIDE SEQUENCE [LARGE SCALE GENOMIC DNA]</scope>
    <source>
        <strain evidence="1">PRA3</strain>
    </source>
</reference>
<dbReference type="InterPro" id="IPR032675">
    <property type="entry name" value="LRR_dom_sf"/>
</dbReference>
<dbReference type="HOGENOM" id="CLU_240436_0_0_5"/>
<dbReference type="OrthoDB" id="9797030at2"/>
<organism evidence="1 2">
    <name type="scientific">Candidatus Odyssella acanthamoebae</name>
    <dbReference type="NCBI Taxonomy" id="91604"/>
    <lineage>
        <taxon>Bacteria</taxon>
        <taxon>Pseudomonadati</taxon>
        <taxon>Pseudomonadota</taxon>
        <taxon>Alphaproteobacteria</taxon>
        <taxon>Holosporales</taxon>
        <taxon>Candidatus Paracaedibacteraceae</taxon>
        <taxon>Candidatus Odyssella</taxon>
    </lineage>
</organism>
<dbReference type="PANTHER" id="PTHR46433:SF3">
    <property type="entry name" value="RAB GTPASE DOMAIN-CONTAINING PROTEIN"/>
    <property type="match status" value="1"/>
</dbReference>
<dbReference type="KEGG" id="paca:ID47_07130"/>
<accession>A0A077ATP8</accession>
<evidence type="ECO:0000313" key="2">
    <source>
        <dbReference type="Proteomes" id="UP000028926"/>
    </source>
</evidence>
<dbReference type="Gene3D" id="3.80.10.10">
    <property type="entry name" value="Ribonuclease Inhibitor"/>
    <property type="match status" value="1"/>
</dbReference>
<proteinExistence type="predicted"/>
<dbReference type="SUPFAM" id="SSF52058">
    <property type="entry name" value="L domain-like"/>
    <property type="match status" value="1"/>
</dbReference>
<protein>
    <submittedName>
        <fullName evidence="1">Uncharacterized protein</fullName>
    </submittedName>
</protein>
<dbReference type="Proteomes" id="UP000028926">
    <property type="component" value="Chromosome"/>
</dbReference>
<gene>
    <name evidence="1" type="ORF">ID47_07130</name>
</gene>